<dbReference type="Pfam" id="PF04773">
    <property type="entry name" value="FecR"/>
    <property type="match status" value="1"/>
</dbReference>
<feature type="signal peptide" evidence="1">
    <location>
        <begin position="1"/>
        <end position="22"/>
    </location>
</feature>
<comment type="caution">
    <text evidence="3">The sequence shown here is derived from an EMBL/GenBank/DDBJ whole genome shotgun (WGS) entry which is preliminary data.</text>
</comment>
<keyword evidence="1" id="KW-0732">Signal</keyword>
<evidence type="ECO:0000259" key="2">
    <source>
        <dbReference type="Pfam" id="PF04773"/>
    </source>
</evidence>
<dbReference type="EMBL" id="JDST02000001">
    <property type="protein sequence ID" value="KFB78609.1"/>
    <property type="molecule type" value="Genomic_DNA"/>
</dbReference>
<feature type="chain" id="PRO_5001750990" evidence="1">
    <location>
        <begin position="23"/>
        <end position="153"/>
    </location>
</feature>
<dbReference type="Proteomes" id="UP000021315">
    <property type="component" value="Unassembled WGS sequence"/>
</dbReference>
<dbReference type="Gene3D" id="2.60.120.1440">
    <property type="match status" value="1"/>
</dbReference>
<reference evidence="3" key="1">
    <citation type="submission" date="2014-02" db="EMBL/GenBank/DDBJ databases">
        <title>Expanding our view of genomic diversity in Candidatus Accumulibacter clades.</title>
        <authorList>
            <person name="Skennerton C.T."/>
            <person name="Barr J.J."/>
            <person name="Slater F.R."/>
            <person name="Bond P.L."/>
            <person name="Tyson G.W."/>
        </authorList>
    </citation>
    <scope>NUCLEOTIDE SEQUENCE [LARGE SCALE GENOMIC DNA]</scope>
</reference>
<keyword evidence="4" id="KW-1185">Reference proteome</keyword>
<feature type="domain" description="FecR protein" evidence="2">
    <location>
        <begin position="60"/>
        <end position="149"/>
    </location>
</feature>
<dbReference type="STRING" id="1453999.AW06_000017"/>
<gene>
    <name evidence="3" type="ORF">AW06_000017</name>
</gene>
<accession>A0A080MLP0</accession>
<name>A0A080MLP0_9PROT</name>
<evidence type="ECO:0000313" key="3">
    <source>
        <dbReference type="EMBL" id="KFB78609.1"/>
    </source>
</evidence>
<sequence>MPTMQKYGFLVLSFVLAAPVVAAETGVPAGKVKRSEGNVTIDRASQVQVVKVGTLVYVGDRIRTGDDGAVGITLSDDTLLTAGARSTLLINEFQFNSTTREGGMLATLLKGTLSVVTGLIGKKAPENVRIRTPTVVLGIRGTEFIVEARAEDE</sequence>
<dbReference type="RefSeq" id="WP_246148927.1">
    <property type="nucleotide sequence ID" value="NZ_JDST02000001.1"/>
</dbReference>
<dbReference type="AlphaFoldDB" id="A0A080MLP0"/>
<dbReference type="InterPro" id="IPR006860">
    <property type="entry name" value="FecR"/>
</dbReference>
<dbReference type="PANTHER" id="PTHR38731">
    <property type="entry name" value="LIPL45-RELATED LIPOPROTEIN-RELATED"/>
    <property type="match status" value="1"/>
</dbReference>
<organism evidence="3 4">
    <name type="scientific">Candidatus Accumulibacter cognatus</name>
    <dbReference type="NCBI Taxonomy" id="2954383"/>
    <lineage>
        <taxon>Bacteria</taxon>
        <taxon>Pseudomonadati</taxon>
        <taxon>Pseudomonadota</taxon>
        <taxon>Betaproteobacteria</taxon>
        <taxon>Candidatus Accumulibacter</taxon>
    </lineage>
</organism>
<protein>
    <submittedName>
        <fullName evidence="3">FecR protein</fullName>
    </submittedName>
</protein>
<proteinExistence type="predicted"/>
<evidence type="ECO:0000313" key="4">
    <source>
        <dbReference type="Proteomes" id="UP000021315"/>
    </source>
</evidence>
<evidence type="ECO:0000256" key="1">
    <source>
        <dbReference type="SAM" id="SignalP"/>
    </source>
</evidence>